<comment type="caution">
    <text evidence="1">The sequence shown here is derived from an EMBL/GenBank/DDBJ whole genome shotgun (WGS) entry which is preliminary data.</text>
</comment>
<dbReference type="Gene3D" id="3.30.420.240">
    <property type="match status" value="1"/>
</dbReference>
<organism evidence="1 2">
    <name type="scientific">Fibrisoma montanum</name>
    <dbReference type="NCBI Taxonomy" id="2305895"/>
    <lineage>
        <taxon>Bacteria</taxon>
        <taxon>Pseudomonadati</taxon>
        <taxon>Bacteroidota</taxon>
        <taxon>Cytophagia</taxon>
        <taxon>Cytophagales</taxon>
        <taxon>Spirosomataceae</taxon>
        <taxon>Fibrisoma</taxon>
    </lineage>
</organism>
<accession>A0A418M1W0</accession>
<dbReference type="Proteomes" id="UP000283523">
    <property type="component" value="Unassembled WGS sequence"/>
</dbReference>
<gene>
    <name evidence="1" type="ORF">DYU11_22655</name>
</gene>
<dbReference type="InterPro" id="IPR027417">
    <property type="entry name" value="P-loop_NTPase"/>
</dbReference>
<name>A0A418M1W0_9BACT</name>
<evidence type="ECO:0000313" key="1">
    <source>
        <dbReference type="EMBL" id="RIV19733.1"/>
    </source>
</evidence>
<protein>
    <submittedName>
        <fullName evidence="1">Uncharacterized protein</fullName>
    </submittedName>
</protein>
<dbReference type="RefSeq" id="WP_119670019.1">
    <property type="nucleotide sequence ID" value="NZ_QXED01000007.1"/>
</dbReference>
<evidence type="ECO:0000313" key="2">
    <source>
        <dbReference type="Proteomes" id="UP000283523"/>
    </source>
</evidence>
<dbReference type="EMBL" id="QXED01000007">
    <property type="protein sequence ID" value="RIV19733.1"/>
    <property type="molecule type" value="Genomic_DNA"/>
</dbReference>
<dbReference type="Gene3D" id="3.40.50.300">
    <property type="entry name" value="P-loop containing nucleotide triphosphate hydrolases"/>
    <property type="match status" value="1"/>
</dbReference>
<dbReference type="Pfam" id="PF03237">
    <property type="entry name" value="Terminase_6N"/>
    <property type="match status" value="1"/>
</dbReference>
<reference evidence="1 2" key="1">
    <citation type="submission" date="2018-08" db="EMBL/GenBank/DDBJ databases">
        <title>Fibrisoma montanum sp. nov., isolated from Danxia mountain soil.</title>
        <authorList>
            <person name="Huang Y."/>
        </authorList>
    </citation>
    <scope>NUCLEOTIDE SEQUENCE [LARGE SCALE GENOMIC DNA]</scope>
    <source>
        <strain evidence="1 2">HYT19</strain>
    </source>
</reference>
<dbReference type="AlphaFoldDB" id="A0A418M1W0"/>
<keyword evidence="2" id="KW-1185">Reference proteome</keyword>
<proteinExistence type="predicted"/>
<sequence length="412" mass="46182">MEIEYARPYLTNYQRAIIDSPARFTVTEASTKVGKTASHIVWLFEQALQGGDGNEYWWVAPVFVQTKIAFKRLCRQVKSSAAHQWNFFKQNKSELTLTLPNGAVLVFKSADNPDSLYGEDVQAAVFDEFTRAKEEAWFALRSTLTATRGKCKFIGNVRGRDWGYKLAQRAKNGADPDYQYFKITAWDAVAAGILSRREVLQAKRDLPKHVFDQLYLAEPVDDGSNPFGYNFLQAAERAGLSGGSLASLGIDLARKVDWTAIVGLDSNGGTCRLDRFRKDWGQTKDTIRALPDVPTTIDSTGVGDPILEDVQKGRRNTQGYKFTQISKQQLIEGLAAGLQRGEVTFPKDTPLADELYSFEYVHTRTGIRYAAPEGLHDDCVMALALAYHQFRHQPPKPTARAKRVRVKSATNW</sequence>
<dbReference type="OrthoDB" id="6605127at2"/>